<evidence type="ECO:0000313" key="1">
    <source>
        <dbReference type="EMBL" id="QHM71491.1"/>
    </source>
</evidence>
<dbReference type="EMBL" id="CP028271">
    <property type="protein sequence ID" value="QHM71491.1"/>
    <property type="molecule type" value="Genomic_DNA"/>
</dbReference>
<evidence type="ECO:0000313" key="2">
    <source>
        <dbReference type="Proteomes" id="UP000464053"/>
    </source>
</evidence>
<reference evidence="1 2" key="1">
    <citation type="submission" date="2018-03" db="EMBL/GenBank/DDBJ databases">
        <title>Pantoea intestinalis SRCM103226 isolated form the mealworm.</title>
        <authorList>
            <person name="Jeong D.-Y."/>
            <person name="Kim J.W."/>
        </authorList>
    </citation>
    <scope>NUCLEOTIDE SEQUENCE [LARGE SCALE GENOMIC DNA]</scope>
    <source>
        <strain evidence="1 2">SRCM103226</strain>
    </source>
</reference>
<name>A0A6P1PZ89_9GAMM</name>
<dbReference type="KEGG" id="mint:C7M51_01778"/>
<sequence length="55" mass="6348">MPQKIHLDKKKTQKNFSFRKHPLASLSFAGPDVEPVTNSIFKIRDVPFIANIFHI</sequence>
<proteinExistence type="predicted"/>
<organism evidence="1 2">
    <name type="scientific">Mixta intestinalis</name>
    <dbReference type="NCBI Taxonomy" id="1615494"/>
    <lineage>
        <taxon>Bacteria</taxon>
        <taxon>Pseudomonadati</taxon>
        <taxon>Pseudomonadota</taxon>
        <taxon>Gammaproteobacteria</taxon>
        <taxon>Enterobacterales</taxon>
        <taxon>Erwiniaceae</taxon>
        <taxon>Mixta</taxon>
    </lineage>
</organism>
<gene>
    <name evidence="1" type="ORF">C7M51_01778</name>
</gene>
<protein>
    <submittedName>
        <fullName evidence="1">Uncharacterized protein</fullName>
    </submittedName>
</protein>
<dbReference type="AlphaFoldDB" id="A0A6P1PZ89"/>
<keyword evidence="2" id="KW-1185">Reference proteome</keyword>
<dbReference type="Proteomes" id="UP000464053">
    <property type="component" value="Chromosome"/>
</dbReference>
<accession>A0A6P1PZ89</accession>